<comment type="caution">
    <text evidence="1">The sequence shown here is derived from an EMBL/GenBank/DDBJ whole genome shotgun (WGS) entry which is preliminary data.</text>
</comment>
<sequence length="116" mass="13123">MFKEVVLKVFLVLLVSQLLSGCITSHFAHCSARETLLSCSEDTVEQATNTLQQFANSKCDKGVAVLTEHDIDLRTRDSQMYVNNSWVKFNGGYYYRVNAEYSCDEINPKNVIGTPY</sequence>
<protein>
    <recommendedName>
        <fullName evidence="3">Lipoprotein</fullName>
    </recommendedName>
</protein>
<gene>
    <name evidence="1" type="ORF">OPS25_00765</name>
</gene>
<evidence type="ECO:0000313" key="1">
    <source>
        <dbReference type="EMBL" id="MCW8107033.1"/>
    </source>
</evidence>
<evidence type="ECO:0008006" key="3">
    <source>
        <dbReference type="Google" id="ProtNLM"/>
    </source>
</evidence>
<name>A0ABT3P2Q3_9ALTE</name>
<dbReference type="RefSeq" id="WP_265615733.1">
    <property type="nucleotide sequence ID" value="NZ_JAPFRD010000002.1"/>
</dbReference>
<dbReference type="PROSITE" id="PS51257">
    <property type="entry name" value="PROKAR_LIPOPROTEIN"/>
    <property type="match status" value="1"/>
</dbReference>
<accession>A0ABT3P2Q3</accession>
<dbReference type="EMBL" id="JAPFRD010000002">
    <property type="protein sequence ID" value="MCW8107033.1"/>
    <property type="molecule type" value="Genomic_DNA"/>
</dbReference>
<organism evidence="1 2">
    <name type="scientific">Alteromonas aquimaris</name>
    <dbReference type="NCBI Taxonomy" id="2998417"/>
    <lineage>
        <taxon>Bacteria</taxon>
        <taxon>Pseudomonadati</taxon>
        <taxon>Pseudomonadota</taxon>
        <taxon>Gammaproteobacteria</taxon>
        <taxon>Alteromonadales</taxon>
        <taxon>Alteromonadaceae</taxon>
        <taxon>Alteromonas/Salinimonas group</taxon>
        <taxon>Alteromonas</taxon>
    </lineage>
</organism>
<dbReference type="Proteomes" id="UP001142810">
    <property type="component" value="Unassembled WGS sequence"/>
</dbReference>
<proteinExistence type="predicted"/>
<reference evidence="1" key="1">
    <citation type="submission" date="2022-11" db="EMBL/GenBank/DDBJ databases">
        <title>Alteromonas sp. nov., isolated from sea water of the Qingdao.</title>
        <authorList>
            <person name="Wang Q."/>
        </authorList>
    </citation>
    <scope>NUCLEOTIDE SEQUENCE</scope>
    <source>
        <strain evidence="1">ASW11-7</strain>
    </source>
</reference>
<keyword evidence="2" id="KW-1185">Reference proteome</keyword>
<evidence type="ECO:0000313" key="2">
    <source>
        <dbReference type="Proteomes" id="UP001142810"/>
    </source>
</evidence>